<comment type="caution">
    <text evidence="6">The sequence shown here is derived from an EMBL/GenBank/DDBJ whole genome shotgun (WGS) entry which is preliminary data.</text>
</comment>
<organism evidence="6 7">
    <name type="scientific">Aquisalinus flavus</name>
    <dbReference type="NCBI Taxonomy" id="1526572"/>
    <lineage>
        <taxon>Bacteria</taxon>
        <taxon>Pseudomonadati</taxon>
        <taxon>Pseudomonadota</taxon>
        <taxon>Alphaproteobacteria</taxon>
        <taxon>Parvularculales</taxon>
        <taxon>Parvularculaceae</taxon>
        <taxon>Aquisalinus</taxon>
    </lineage>
</organism>
<dbReference type="PRINTS" id="PR00076">
    <property type="entry name" value="6PGDHDRGNASE"/>
</dbReference>
<dbReference type="SMART" id="SM01350">
    <property type="entry name" value="6PGD"/>
    <property type="match status" value="1"/>
</dbReference>
<evidence type="ECO:0000256" key="1">
    <source>
        <dbReference type="ARBA" id="ARBA00004959"/>
    </source>
</evidence>
<protein>
    <submittedName>
        <fullName evidence="6">6-phosphogluconate dehydrogenase</fullName>
    </submittedName>
</protein>
<dbReference type="UniPathway" id="UPA00115"/>
<evidence type="ECO:0000256" key="4">
    <source>
        <dbReference type="ARBA" id="ARBA00023064"/>
    </source>
</evidence>
<dbReference type="RefSeq" id="WP_188158537.1">
    <property type="nucleotide sequence ID" value="NZ_BMGH01000001.1"/>
</dbReference>
<evidence type="ECO:0000256" key="3">
    <source>
        <dbReference type="ARBA" id="ARBA00023002"/>
    </source>
</evidence>
<dbReference type="NCBIfam" id="NF007161">
    <property type="entry name" value="PRK09599.1"/>
    <property type="match status" value="1"/>
</dbReference>
<reference evidence="6" key="2">
    <citation type="submission" date="2020-09" db="EMBL/GenBank/DDBJ databases">
        <authorList>
            <person name="Sun Q."/>
            <person name="Zhou Y."/>
        </authorList>
    </citation>
    <scope>NUCLEOTIDE SEQUENCE</scope>
    <source>
        <strain evidence="6">CGMCC 1.12921</strain>
    </source>
</reference>
<reference evidence="6" key="1">
    <citation type="journal article" date="2014" name="Int. J. Syst. Evol. Microbiol.">
        <title>Complete genome sequence of Corynebacterium casei LMG S-19264T (=DSM 44701T), isolated from a smear-ripened cheese.</title>
        <authorList>
            <consortium name="US DOE Joint Genome Institute (JGI-PGF)"/>
            <person name="Walter F."/>
            <person name="Albersmeier A."/>
            <person name="Kalinowski J."/>
            <person name="Ruckert C."/>
        </authorList>
    </citation>
    <scope>NUCLEOTIDE SEQUENCE</scope>
    <source>
        <strain evidence="6">CGMCC 1.12921</strain>
    </source>
</reference>
<dbReference type="InterPro" id="IPR006183">
    <property type="entry name" value="Pgluconate_DH"/>
</dbReference>
<dbReference type="InterPro" id="IPR006115">
    <property type="entry name" value="6PGDH_NADP-bd"/>
</dbReference>
<dbReference type="GO" id="GO:0004616">
    <property type="term" value="F:phosphogluconate dehydrogenase (decarboxylating) activity"/>
    <property type="evidence" value="ECO:0007669"/>
    <property type="project" value="InterPro"/>
</dbReference>
<dbReference type="EMBL" id="BMGH01000001">
    <property type="protein sequence ID" value="GGD11389.1"/>
    <property type="molecule type" value="Genomic_DNA"/>
</dbReference>
<accession>A0A8J2V7M5</accession>
<evidence type="ECO:0000313" key="7">
    <source>
        <dbReference type="Proteomes" id="UP000613582"/>
    </source>
</evidence>
<dbReference type="GO" id="GO:0050661">
    <property type="term" value="F:NADP binding"/>
    <property type="evidence" value="ECO:0007669"/>
    <property type="project" value="InterPro"/>
</dbReference>
<dbReference type="Pfam" id="PF00393">
    <property type="entry name" value="6PGD"/>
    <property type="match status" value="2"/>
</dbReference>
<dbReference type="Gene3D" id="1.10.1040.10">
    <property type="entry name" value="N-(1-d-carboxylethyl)-l-norvaline Dehydrogenase, domain 2"/>
    <property type="match status" value="1"/>
</dbReference>
<dbReference type="GO" id="GO:0019521">
    <property type="term" value="P:D-gluconate metabolic process"/>
    <property type="evidence" value="ECO:0007669"/>
    <property type="project" value="UniProtKB-KW"/>
</dbReference>
<evidence type="ECO:0000259" key="5">
    <source>
        <dbReference type="SMART" id="SM01350"/>
    </source>
</evidence>
<proteinExistence type="inferred from homology"/>
<dbReference type="NCBIfam" id="TIGR00872">
    <property type="entry name" value="gnd_rel"/>
    <property type="match status" value="1"/>
</dbReference>
<dbReference type="SUPFAM" id="SSF48179">
    <property type="entry name" value="6-phosphogluconate dehydrogenase C-terminal domain-like"/>
    <property type="match status" value="1"/>
</dbReference>
<evidence type="ECO:0000313" key="6">
    <source>
        <dbReference type="EMBL" id="GGD11389.1"/>
    </source>
</evidence>
<dbReference type="PANTHER" id="PTHR11811">
    <property type="entry name" value="6-PHOSPHOGLUCONATE DEHYDROGENASE"/>
    <property type="match status" value="1"/>
</dbReference>
<dbReference type="Pfam" id="PF03446">
    <property type="entry name" value="NAD_binding_2"/>
    <property type="match status" value="1"/>
</dbReference>
<dbReference type="InterPro" id="IPR004849">
    <property type="entry name" value="6DGDH_YqeC"/>
</dbReference>
<dbReference type="GO" id="GO:0006098">
    <property type="term" value="P:pentose-phosphate shunt"/>
    <property type="evidence" value="ECO:0007669"/>
    <property type="project" value="UniProtKB-UniPathway"/>
</dbReference>
<dbReference type="InterPro" id="IPR013328">
    <property type="entry name" value="6PGD_dom2"/>
</dbReference>
<keyword evidence="7" id="KW-1185">Reference proteome</keyword>
<dbReference type="Proteomes" id="UP000613582">
    <property type="component" value="Unassembled WGS sequence"/>
</dbReference>
<sequence length="334" mass="35619">MQGSFSIVGLGRMGAGIARRLMRAGITPSVWDIDAAAIKTLAGEGAAPLADLEALTSLPAPRTVWLMLPAGQVTQSTLESITPLLSEGDCIIDGGNTYYKDDLARARQLEEHGIAYIDVGVSGGVWGLEEGFSLMIGGPGDHIERLDPVFDALAPGTGTVPPTPGRDGADPRPEKGYVHCGPVGSGHFAKMVHNGIEYGLMQAYAEGFDILKNARSPARDAALNYDFDVAALAEVWRRGSVIRSWLLDLNANALTADPALDNYEGYVSDSGEARWTIEAAIEQGVPVPTISAALFTRFQSRRQQSYADKLLSAMREQFGGHIEGKKPSGRVPVK</sequence>
<comment type="pathway">
    <text evidence="1">Carbohydrate degradation; pentose phosphate pathway.</text>
</comment>
<dbReference type="AlphaFoldDB" id="A0A8J2V7M5"/>
<dbReference type="SUPFAM" id="SSF51735">
    <property type="entry name" value="NAD(P)-binding Rossmann-fold domains"/>
    <property type="match status" value="1"/>
</dbReference>
<name>A0A8J2V7M5_9PROT</name>
<feature type="domain" description="6-phosphogluconate dehydrogenase C-terminal" evidence="5">
    <location>
        <begin position="186"/>
        <end position="322"/>
    </location>
</feature>
<dbReference type="InterPro" id="IPR008927">
    <property type="entry name" value="6-PGluconate_DH-like_C_sf"/>
</dbReference>
<dbReference type="Gene3D" id="3.40.50.720">
    <property type="entry name" value="NAD(P)-binding Rossmann-like Domain"/>
    <property type="match status" value="1"/>
</dbReference>
<keyword evidence="4" id="KW-0311">Gluconate utilization</keyword>
<comment type="similarity">
    <text evidence="2">Belongs to the 6-phosphogluconate dehydrogenase family.</text>
</comment>
<gene>
    <name evidence="6" type="ORF">GCM10011342_20240</name>
</gene>
<dbReference type="InterPro" id="IPR036291">
    <property type="entry name" value="NAD(P)-bd_dom_sf"/>
</dbReference>
<evidence type="ECO:0000256" key="2">
    <source>
        <dbReference type="ARBA" id="ARBA00008419"/>
    </source>
</evidence>
<dbReference type="InterPro" id="IPR006114">
    <property type="entry name" value="6PGDH_C"/>
</dbReference>
<keyword evidence="3" id="KW-0560">Oxidoreductase</keyword>